<evidence type="ECO:0000256" key="8">
    <source>
        <dbReference type="ARBA" id="ARBA00023098"/>
    </source>
</evidence>
<dbReference type="EC" id="2.3.1.20" evidence="4 11"/>
<evidence type="ECO:0000256" key="6">
    <source>
        <dbReference type="ARBA" id="ARBA00022679"/>
    </source>
</evidence>
<evidence type="ECO:0000256" key="10">
    <source>
        <dbReference type="ARBA" id="ARBA00048109"/>
    </source>
</evidence>
<comment type="similarity">
    <text evidence="3 11">Belongs to the long-chain O-acyltransferase family.</text>
</comment>
<dbReference type="EMBL" id="JBIRYO010000003">
    <property type="protein sequence ID" value="MFI2472894.1"/>
    <property type="molecule type" value="Genomic_DNA"/>
</dbReference>
<evidence type="ECO:0000256" key="1">
    <source>
        <dbReference type="ARBA" id="ARBA00004771"/>
    </source>
</evidence>
<dbReference type="InterPro" id="IPR004255">
    <property type="entry name" value="O-acyltransferase_WSD1_N"/>
</dbReference>
<evidence type="ECO:0000259" key="12">
    <source>
        <dbReference type="Pfam" id="PF03007"/>
    </source>
</evidence>
<reference evidence="14 15" key="1">
    <citation type="submission" date="2024-10" db="EMBL/GenBank/DDBJ databases">
        <title>The Natural Products Discovery Center: Release of the First 8490 Sequenced Strains for Exploring Actinobacteria Biosynthetic Diversity.</title>
        <authorList>
            <person name="Kalkreuter E."/>
            <person name="Kautsar S.A."/>
            <person name="Yang D."/>
            <person name="Bader C.D."/>
            <person name="Teijaro C.N."/>
            <person name="Fluegel L."/>
            <person name="Davis C.M."/>
            <person name="Simpson J.R."/>
            <person name="Lauterbach L."/>
            <person name="Steele A.D."/>
            <person name="Gui C."/>
            <person name="Meng S."/>
            <person name="Li G."/>
            <person name="Viehrig K."/>
            <person name="Ye F."/>
            <person name="Su P."/>
            <person name="Kiefer A.F."/>
            <person name="Nichols A."/>
            <person name="Cepeda A.J."/>
            <person name="Yan W."/>
            <person name="Fan B."/>
            <person name="Jiang Y."/>
            <person name="Adhikari A."/>
            <person name="Zheng C.-J."/>
            <person name="Schuster L."/>
            <person name="Cowan T.M."/>
            <person name="Smanski M.J."/>
            <person name="Chevrette M.G."/>
            <person name="De Carvalho L.P.S."/>
            <person name="Shen B."/>
        </authorList>
    </citation>
    <scope>NUCLEOTIDE SEQUENCE [LARGE SCALE GENOMIC DNA]</scope>
    <source>
        <strain evidence="14 15">NPDC019275</strain>
    </source>
</reference>
<evidence type="ECO:0000313" key="14">
    <source>
        <dbReference type="EMBL" id="MFI2472894.1"/>
    </source>
</evidence>
<proteinExistence type="inferred from homology"/>
<keyword evidence="8 11" id="KW-0443">Lipid metabolism</keyword>
<dbReference type="Pfam" id="PF06974">
    <property type="entry name" value="WS_DGAT_C"/>
    <property type="match status" value="1"/>
</dbReference>
<dbReference type="Pfam" id="PF03007">
    <property type="entry name" value="WS_DGAT_cat"/>
    <property type="match status" value="1"/>
</dbReference>
<evidence type="ECO:0000256" key="3">
    <source>
        <dbReference type="ARBA" id="ARBA00009587"/>
    </source>
</evidence>
<dbReference type="SUPFAM" id="SSF52777">
    <property type="entry name" value="CoA-dependent acyltransferases"/>
    <property type="match status" value="1"/>
</dbReference>
<keyword evidence="6 11" id="KW-0808">Transferase</keyword>
<comment type="pathway">
    <text evidence="2">Lipid metabolism.</text>
</comment>
<keyword evidence="15" id="KW-1185">Reference proteome</keyword>
<dbReference type="InterPro" id="IPR045034">
    <property type="entry name" value="O-acyltransferase_WSD1-like"/>
</dbReference>
<dbReference type="InterPro" id="IPR023213">
    <property type="entry name" value="CAT-like_dom_sf"/>
</dbReference>
<dbReference type="PANTHER" id="PTHR31650">
    <property type="entry name" value="O-ACYLTRANSFERASE (WSD1-LIKE) FAMILY PROTEIN"/>
    <property type="match status" value="1"/>
</dbReference>
<evidence type="ECO:0000256" key="7">
    <source>
        <dbReference type="ARBA" id="ARBA00022798"/>
    </source>
</evidence>
<dbReference type="InterPro" id="IPR014292">
    <property type="entry name" value="Acyl_transf_WS/DGAT"/>
</dbReference>
<sequence>MHSSAPDTGTPRGIGLRVTTPGESLYAVTDTAMSPRTATVTIPAAPEPGRPLQLSSLDLQLLDLESASAPMHVGAVTILDSAAASNGPLDVTSLRRLFADRLHLIAPLRRRVRTVPFGLDLPYWEDCDYIDLGYHVRHTRLPEGAGDDQVADYVARRHAAPLDRTRPLWECDLISGIADGRQAVYTKIHHAVIDGVSGAEIMAAILDVHPEQQPTPPPADGISRNRRPSITEILARSLPNMLGRQAIRAQSLLQAGPALLQARGDLRAKRPDAPIEKPTTTARSLTYTSLPLDEVKNIKNRVDGTVNDVVMELCTSALRRWLLDHDYAADQHLVAAIPVSVRTPEQFGTAGNQFSLMLTALPIAESDPEHRLKLLHNNLLDAKRRFQTQPPTLLHKAASLLTPLLNGLPTRALLRAVAPNLPLVDLVVSNVPGPQMPLYLNGIRIRHSFPVSLLTELSGGLNITVMSYDGHLDFGILAAPDAFPDVRDLAGHLRQALTDLQQLPERP</sequence>
<evidence type="ECO:0000259" key="13">
    <source>
        <dbReference type="Pfam" id="PF06974"/>
    </source>
</evidence>
<feature type="domain" description="O-acyltransferase WSD1 C-terminal" evidence="13">
    <location>
        <begin position="351"/>
        <end position="500"/>
    </location>
</feature>
<dbReference type="InterPro" id="IPR009721">
    <property type="entry name" value="O-acyltransferase_WSD1_C"/>
</dbReference>
<accession>A0ABW7WVL4</accession>
<evidence type="ECO:0000256" key="2">
    <source>
        <dbReference type="ARBA" id="ARBA00005189"/>
    </source>
</evidence>
<dbReference type="Gene3D" id="3.30.559.10">
    <property type="entry name" value="Chloramphenicol acetyltransferase-like domain"/>
    <property type="match status" value="1"/>
</dbReference>
<evidence type="ECO:0000256" key="5">
    <source>
        <dbReference type="ARBA" id="ARBA00022516"/>
    </source>
</evidence>
<gene>
    <name evidence="14" type="ORF">ACH49W_05895</name>
</gene>
<evidence type="ECO:0000256" key="4">
    <source>
        <dbReference type="ARBA" id="ARBA00013244"/>
    </source>
</evidence>
<keyword evidence="5 11" id="KW-0444">Lipid biosynthesis</keyword>
<keyword evidence="9 11" id="KW-0012">Acyltransferase</keyword>
<dbReference type="RefSeq" id="WP_397091407.1">
    <property type="nucleotide sequence ID" value="NZ_JBIRYO010000003.1"/>
</dbReference>
<organism evidence="14 15">
    <name type="scientific">Nocardia xishanensis</name>
    <dbReference type="NCBI Taxonomy" id="238964"/>
    <lineage>
        <taxon>Bacteria</taxon>
        <taxon>Bacillati</taxon>
        <taxon>Actinomycetota</taxon>
        <taxon>Actinomycetes</taxon>
        <taxon>Mycobacteriales</taxon>
        <taxon>Nocardiaceae</taxon>
        <taxon>Nocardia</taxon>
    </lineage>
</organism>
<name>A0ABW7WVL4_9NOCA</name>
<keyword evidence="7 11" id="KW-0319">Glycerol metabolism</keyword>
<evidence type="ECO:0000313" key="15">
    <source>
        <dbReference type="Proteomes" id="UP001611415"/>
    </source>
</evidence>
<dbReference type="Proteomes" id="UP001611415">
    <property type="component" value="Unassembled WGS sequence"/>
</dbReference>
<comment type="caution">
    <text evidence="14">The sequence shown here is derived from an EMBL/GenBank/DDBJ whole genome shotgun (WGS) entry which is preliminary data.</text>
</comment>
<dbReference type="PANTHER" id="PTHR31650:SF1">
    <property type="entry name" value="WAX ESTER SYNTHASE_DIACYLGLYCEROL ACYLTRANSFERASE 4-RELATED"/>
    <property type="match status" value="1"/>
</dbReference>
<evidence type="ECO:0000256" key="9">
    <source>
        <dbReference type="ARBA" id="ARBA00023315"/>
    </source>
</evidence>
<evidence type="ECO:0000256" key="11">
    <source>
        <dbReference type="RuleBase" id="RU361241"/>
    </source>
</evidence>
<comment type="catalytic activity">
    <reaction evidence="10 11">
        <text>an acyl-CoA + a 1,2-diacyl-sn-glycerol = a triacyl-sn-glycerol + CoA</text>
        <dbReference type="Rhea" id="RHEA:10868"/>
        <dbReference type="ChEBI" id="CHEBI:17815"/>
        <dbReference type="ChEBI" id="CHEBI:57287"/>
        <dbReference type="ChEBI" id="CHEBI:58342"/>
        <dbReference type="ChEBI" id="CHEBI:64615"/>
        <dbReference type="EC" id="2.3.1.20"/>
    </reaction>
</comment>
<comment type="pathway">
    <text evidence="1 11">Glycerolipid metabolism; triacylglycerol biosynthesis.</text>
</comment>
<protein>
    <recommendedName>
        <fullName evidence="4 11">Diacylglycerol O-acyltransferase</fullName>
        <ecNumber evidence="4 11">2.3.1.20</ecNumber>
    </recommendedName>
</protein>
<dbReference type="NCBIfam" id="TIGR02946">
    <property type="entry name" value="acyl_WS_DGAT"/>
    <property type="match status" value="1"/>
</dbReference>
<feature type="domain" description="O-acyltransferase WSD1-like N-terminal" evidence="12">
    <location>
        <begin position="54"/>
        <end position="310"/>
    </location>
</feature>